<dbReference type="AlphaFoldDB" id="H1SI43"/>
<organism evidence="1 2">
    <name type="scientific">Cupriavidus basilensis OR16</name>
    <dbReference type="NCBI Taxonomy" id="1127483"/>
    <lineage>
        <taxon>Bacteria</taxon>
        <taxon>Pseudomonadati</taxon>
        <taxon>Pseudomonadota</taxon>
        <taxon>Betaproteobacteria</taxon>
        <taxon>Burkholderiales</taxon>
        <taxon>Burkholderiaceae</taxon>
        <taxon>Cupriavidus</taxon>
    </lineage>
</organism>
<reference evidence="1 2" key="1">
    <citation type="journal article" date="2012" name="J. Bacteriol.">
        <title>De Novo Genome Project of Cupriavidus basilensis OR16.</title>
        <authorList>
            <person name="Cserhati M."/>
            <person name="Kriszt B."/>
            <person name="Szoboszlay S."/>
            <person name="Toth A."/>
            <person name="Szabo I."/>
            <person name="Tancsics A."/>
            <person name="Nagy I."/>
            <person name="Horvath B."/>
            <person name="Nagy I."/>
            <person name="Kukolya J."/>
        </authorList>
    </citation>
    <scope>NUCLEOTIDE SEQUENCE [LARGE SCALE GENOMIC DNA]</scope>
    <source>
        <strain evidence="1 2">OR16</strain>
    </source>
</reference>
<evidence type="ECO:0000313" key="2">
    <source>
        <dbReference type="Proteomes" id="UP000005808"/>
    </source>
</evidence>
<evidence type="ECO:0000313" key="1">
    <source>
        <dbReference type="EMBL" id="EHP37810.1"/>
    </source>
</evidence>
<name>H1SI43_9BURK</name>
<gene>
    <name evidence="1" type="ORF">OR16_40789</name>
</gene>
<sequence length="62" mass="7279">MTIFMDFLIRSISIKPGLIMSAQEEGMMNWIMRFISCMMIQNLLVIQPPRSGGSWLMIKRWV</sequence>
<comment type="caution">
    <text evidence="1">The sequence shown here is derived from an EMBL/GenBank/DDBJ whole genome shotgun (WGS) entry which is preliminary data.</text>
</comment>
<dbReference type="Proteomes" id="UP000005808">
    <property type="component" value="Unassembled WGS sequence"/>
</dbReference>
<dbReference type="EMBL" id="AHJE01000183">
    <property type="protein sequence ID" value="EHP37810.1"/>
    <property type="molecule type" value="Genomic_DNA"/>
</dbReference>
<proteinExistence type="predicted"/>
<protein>
    <submittedName>
        <fullName evidence="1">Uncharacterized protein</fullName>
    </submittedName>
</protein>
<accession>H1SI43</accession>